<dbReference type="InterPro" id="IPR045326">
    <property type="entry name" value="ATG17-like_dom"/>
</dbReference>
<evidence type="ECO:0000256" key="1">
    <source>
        <dbReference type="ARBA" id="ARBA00023006"/>
    </source>
</evidence>
<feature type="domain" description="Autophagy protein ATG17-like" evidence="2">
    <location>
        <begin position="135"/>
        <end position="457"/>
    </location>
</feature>
<dbReference type="OMA" id="CAYLQTR"/>
<reference evidence="4" key="1">
    <citation type="submission" date="2011-05" db="EMBL/GenBank/DDBJ databases">
        <authorList>
            <person name="Richards S.R."/>
            <person name="Qu J."/>
            <person name="Jiang H."/>
            <person name="Jhangiani S.N."/>
            <person name="Agravi P."/>
            <person name="Goodspeed R."/>
            <person name="Gross S."/>
            <person name="Mandapat C."/>
            <person name="Jackson L."/>
            <person name="Mathew T."/>
            <person name="Pu L."/>
            <person name="Thornton R."/>
            <person name="Saada N."/>
            <person name="Wilczek-Boney K.B."/>
            <person name="Lee S."/>
            <person name="Kovar C."/>
            <person name="Wu Y."/>
            <person name="Scherer S.E."/>
            <person name="Worley K.C."/>
            <person name="Muzny D.M."/>
            <person name="Gibbs R."/>
        </authorList>
    </citation>
    <scope>NUCLEOTIDE SEQUENCE</scope>
    <source>
        <strain evidence="4">Brora</strain>
    </source>
</reference>
<organism evidence="3 4">
    <name type="scientific">Strigamia maritima</name>
    <name type="common">European centipede</name>
    <name type="synonym">Geophilus maritimus</name>
    <dbReference type="NCBI Taxonomy" id="126957"/>
    <lineage>
        <taxon>Eukaryota</taxon>
        <taxon>Metazoa</taxon>
        <taxon>Ecdysozoa</taxon>
        <taxon>Arthropoda</taxon>
        <taxon>Myriapoda</taxon>
        <taxon>Chilopoda</taxon>
        <taxon>Pleurostigmophora</taxon>
        <taxon>Geophilomorpha</taxon>
        <taxon>Linotaeniidae</taxon>
        <taxon>Strigamia</taxon>
    </lineage>
</organism>
<dbReference type="InterPro" id="IPR040040">
    <property type="entry name" value="ATG11"/>
</dbReference>
<protein>
    <recommendedName>
        <fullName evidence="2">Autophagy protein ATG17-like domain-containing protein</fullName>
    </recommendedName>
</protein>
<dbReference type="GO" id="GO:0000422">
    <property type="term" value="P:autophagy of mitochondrion"/>
    <property type="evidence" value="ECO:0007669"/>
    <property type="project" value="TreeGrafter"/>
</dbReference>
<dbReference type="GO" id="GO:1990316">
    <property type="term" value="C:Atg1/ULK1 kinase complex"/>
    <property type="evidence" value="ECO:0007669"/>
    <property type="project" value="TreeGrafter"/>
</dbReference>
<dbReference type="Gene3D" id="3.10.20.90">
    <property type="entry name" value="Phosphatidylinositol 3-kinase Catalytic Subunit, Chain A, domain 1"/>
    <property type="match status" value="1"/>
</dbReference>
<evidence type="ECO:0000313" key="4">
    <source>
        <dbReference type="Proteomes" id="UP000014500"/>
    </source>
</evidence>
<dbReference type="AlphaFoldDB" id="T1IRC5"/>
<evidence type="ECO:0000313" key="3">
    <source>
        <dbReference type="EnsemblMetazoa" id="SMAR003612-PA"/>
    </source>
</evidence>
<dbReference type="GO" id="GO:0060090">
    <property type="term" value="F:molecular adaptor activity"/>
    <property type="evidence" value="ECO:0007669"/>
    <property type="project" value="TreeGrafter"/>
</dbReference>
<dbReference type="EnsemblMetazoa" id="SMAR003612-RA">
    <property type="protein sequence ID" value="SMAR003612-PA"/>
    <property type="gene ID" value="SMAR003612"/>
</dbReference>
<dbReference type="eggNOG" id="KOG4572">
    <property type="taxonomic scope" value="Eukaryota"/>
</dbReference>
<dbReference type="PANTHER" id="PTHR13222:SF1">
    <property type="entry name" value="RB1-INDUCIBLE COILED-COIL PROTEIN 1"/>
    <property type="match status" value="1"/>
</dbReference>
<dbReference type="PhylomeDB" id="T1IRC5"/>
<dbReference type="PANTHER" id="PTHR13222">
    <property type="entry name" value="RB1-INDUCIBLE COILED-COIL"/>
    <property type="match status" value="1"/>
</dbReference>
<keyword evidence="1" id="KW-0072">Autophagy</keyword>
<reference evidence="3" key="2">
    <citation type="submission" date="2015-02" db="UniProtKB">
        <authorList>
            <consortium name="EnsemblMetazoa"/>
        </authorList>
    </citation>
    <scope>IDENTIFICATION</scope>
</reference>
<dbReference type="InterPro" id="IPR029071">
    <property type="entry name" value="Ubiquitin-like_domsf"/>
</dbReference>
<dbReference type="Proteomes" id="UP000014500">
    <property type="component" value="Unassembled WGS sequence"/>
</dbReference>
<dbReference type="STRING" id="126957.T1IRC5"/>
<dbReference type="InterPro" id="IPR019954">
    <property type="entry name" value="Ubiquitin_CS"/>
</dbReference>
<accession>T1IRC5</accession>
<proteinExistence type="predicted"/>
<name>T1IRC5_STRMM</name>
<keyword evidence="4" id="KW-1185">Reference proteome</keyword>
<evidence type="ECO:0000259" key="2">
    <source>
        <dbReference type="Pfam" id="PF04108"/>
    </source>
</evidence>
<dbReference type="EMBL" id="JH431351">
    <property type="status" value="NOT_ANNOTATED_CDS"/>
    <property type="molecule type" value="Genomic_DNA"/>
</dbReference>
<dbReference type="GO" id="GO:0034517">
    <property type="term" value="P:ribophagy"/>
    <property type="evidence" value="ECO:0007669"/>
    <property type="project" value="TreeGrafter"/>
</dbReference>
<dbReference type="GO" id="GO:0000045">
    <property type="term" value="P:autophagosome assembly"/>
    <property type="evidence" value="ECO:0007669"/>
    <property type="project" value="InterPro"/>
</dbReference>
<dbReference type="HOGENOM" id="CLU_003711_1_0_1"/>
<dbReference type="GO" id="GO:0061709">
    <property type="term" value="P:reticulophagy"/>
    <property type="evidence" value="ECO:0007669"/>
    <property type="project" value="TreeGrafter"/>
</dbReference>
<dbReference type="GO" id="GO:0061723">
    <property type="term" value="P:glycophagy"/>
    <property type="evidence" value="ECO:0007669"/>
    <property type="project" value="TreeGrafter"/>
</dbReference>
<dbReference type="SUPFAM" id="SSF54236">
    <property type="entry name" value="Ubiquitin-like"/>
    <property type="match status" value="1"/>
</dbReference>
<dbReference type="GO" id="GO:0034045">
    <property type="term" value="C:phagophore assembly site membrane"/>
    <property type="evidence" value="ECO:0007669"/>
    <property type="project" value="TreeGrafter"/>
</dbReference>
<dbReference type="PROSITE" id="PS00299">
    <property type="entry name" value="UBIQUITIN_1"/>
    <property type="match status" value="1"/>
</dbReference>
<dbReference type="GO" id="GO:0019901">
    <property type="term" value="F:protein kinase binding"/>
    <property type="evidence" value="ECO:0007669"/>
    <property type="project" value="TreeGrafter"/>
</dbReference>
<dbReference type="CDD" id="cd17060">
    <property type="entry name" value="Ubl_RB1CC1"/>
    <property type="match status" value="1"/>
</dbReference>
<dbReference type="Pfam" id="PF04108">
    <property type="entry name" value="ATG17_like"/>
    <property type="match status" value="1"/>
</dbReference>
<sequence>MSVFLVDEGKMLPMDLNLTTKSVEYLKEKIASRMHIPVANQVLLVNGGESIDSQESVCSYSSGTDSDPIYLFSNNLLEEDERPPITATGFGTIDKNLLSKIEDALCLPATYKTVVNRVYLSQYMYEHDNCIYKYCKNLVNELHLQQRGWLAAVANLKATTQYFNKSARKFKENYTNYLKSRKDWFKLLTNQDIKEMDRLPLLPGLIPKYESENISFPSENISLYQWLNSQEKNRSVEQIAEFCVKGLEHYNVKFFQTVQSETSNLLDKANNANMAVITRLDEQLKTITEMLQESKDKVERQKHHSKTIQSNAQCAGNEKNASILVDLCANHEEQLLLMRKTHEYIYTLLNKFHDSKDQLSQILHIRLAWITSVQKSMCAMNSKLNYYSDNLKRLRCHLELLKQIHEAPELYMTAVTEVLRRKAFTNVFLEWSTSISKQASDLYEKETMQRKAFADKINKHFLHTLFQGMDDNLPAFAVEPPKPFDTKLPPPRVLNNLQPVEAKVQTVAIVRVMLMTYNGVLMPKYLVI</sequence>
<dbReference type="GO" id="GO:0034727">
    <property type="term" value="P:piecemeal microautophagy of the nucleus"/>
    <property type="evidence" value="ECO:0007669"/>
    <property type="project" value="TreeGrafter"/>
</dbReference>